<dbReference type="Proteomes" id="UP001161757">
    <property type="component" value="Unassembled WGS sequence"/>
</dbReference>
<sequence length="108" mass="12620">MGFIKLIDNYGVCYLARSEEFFLFSLVNTLSQQPSAITYWYARFCHISYRYLTRGGWDVRFPSSEVFGTGFKAGVRTRKGKGKEYVYVVMVRVTAMVLDGRMRRDDRD</sequence>
<dbReference type="AlphaFoldDB" id="A0AAN6EPS0"/>
<protein>
    <submittedName>
        <fullName evidence="1">Uncharacterized protein</fullName>
    </submittedName>
</protein>
<evidence type="ECO:0000313" key="2">
    <source>
        <dbReference type="Proteomes" id="UP001161757"/>
    </source>
</evidence>
<organism evidence="1 2">
    <name type="scientific">Exophiala dermatitidis</name>
    <name type="common">Black yeast-like fungus</name>
    <name type="synonym">Wangiella dermatitidis</name>
    <dbReference type="NCBI Taxonomy" id="5970"/>
    <lineage>
        <taxon>Eukaryota</taxon>
        <taxon>Fungi</taxon>
        <taxon>Dikarya</taxon>
        <taxon>Ascomycota</taxon>
        <taxon>Pezizomycotina</taxon>
        <taxon>Eurotiomycetes</taxon>
        <taxon>Chaetothyriomycetidae</taxon>
        <taxon>Chaetothyriales</taxon>
        <taxon>Herpotrichiellaceae</taxon>
        <taxon>Exophiala</taxon>
    </lineage>
</organism>
<gene>
    <name evidence="1" type="ORF">HRR80_007211</name>
</gene>
<comment type="caution">
    <text evidence="1">The sequence shown here is derived from an EMBL/GenBank/DDBJ whole genome shotgun (WGS) entry which is preliminary data.</text>
</comment>
<proteinExistence type="predicted"/>
<name>A0AAN6EPS0_EXODE</name>
<accession>A0AAN6EPS0</accession>
<reference evidence="1" key="1">
    <citation type="submission" date="2023-01" db="EMBL/GenBank/DDBJ databases">
        <title>Exophiala dermititidis isolated from Cystic Fibrosis Patient.</title>
        <authorList>
            <person name="Kurbessoian T."/>
            <person name="Crocker A."/>
            <person name="Murante D."/>
            <person name="Hogan D.A."/>
            <person name="Stajich J.E."/>
        </authorList>
    </citation>
    <scope>NUCLEOTIDE SEQUENCE</scope>
    <source>
        <strain evidence="1">Ex8</strain>
    </source>
</reference>
<evidence type="ECO:0000313" key="1">
    <source>
        <dbReference type="EMBL" id="KAJ8989014.1"/>
    </source>
</evidence>
<dbReference type="EMBL" id="JAJGCB010000016">
    <property type="protein sequence ID" value="KAJ8989014.1"/>
    <property type="molecule type" value="Genomic_DNA"/>
</dbReference>